<dbReference type="InterPro" id="IPR014710">
    <property type="entry name" value="RmlC-like_jellyroll"/>
</dbReference>
<dbReference type="InterPro" id="IPR005913">
    <property type="entry name" value="dTDP_dehydrorham_reduct"/>
</dbReference>
<dbReference type="PANTHER" id="PTHR10491:SF4">
    <property type="entry name" value="METHIONINE ADENOSYLTRANSFERASE 2 SUBUNIT BETA"/>
    <property type="match status" value="1"/>
</dbReference>
<feature type="domain" description="RmlD-like substrate binding" evidence="4">
    <location>
        <begin position="189"/>
        <end position="476"/>
    </location>
</feature>
<dbReference type="EC" id="1.1.1.133" evidence="3"/>
<keyword evidence="6" id="KW-1185">Reference proteome</keyword>
<protein>
    <recommendedName>
        <fullName evidence="3">dTDP-4-dehydrorhamnose reductase</fullName>
        <ecNumber evidence="3">1.1.1.133</ecNumber>
    </recommendedName>
</protein>
<name>A0ABN6Y9M0_9MICO</name>
<dbReference type="SUPFAM" id="SSF51182">
    <property type="entry name" value="RmlC-like cupins"/>
    <property type="match status" value="1"/>
</dbReference>
<evidence type="ECO:0000259" key="4">
    <source>
        <dbReference type="Pfam" id="PF04321"/>
    </source>
</evidence>
<evidence type="ECO:0000313" key="6">
    <source>
        <dbReference type="Proteomes" id="UP001321477"/>
    </source>
</evidence>
<dbReference type="EMBL" id="AP027734">
    <property type="protein sequence ID" value="BDZ53893.1"/>
    <property type="molecule type" value="Genomic_DNA"/>
</dbReference>
<dbReference type="SUPFAM" id="SSF51735">
    <property type="entry name" value="NAD(P)-binding Rossmann-fold domains"/>
    <property type="match status" value="1"/>
</dbReference>
<dbReference type="Pfam" id="PF00908">
    <property type="entry name" value="dTDP_sugar_isom"/>
    <property type="match status" value="1"/>
</dbReference>
<keyword evidence="3" id="KW-0521">NADP</keyword>
<organism evidence="5 6">
    <name type="scientific">Agromyces marinus</name>
    <dbReference type="NCBI Taxonomy" id="1389020"/>
    <lineage>
        <taxon>Bacteria</taxon>
        <taxon>Bacillati</taxon>
        <taxon>Actinomycetota</taxon>
        <taxon>Actinomycetes</taxon>
        <taxon>Micrococcales</taxon>
        <taxon>Microbacteriaceae</taxon>
        <taxon>Agromyces</taxon>
    </lineage>
</organism>
<reference evidence="6" key="1">
    <citation type="journal article" date="2019" name="Int. J. Syst. Evol. Microbiol.">
        <title>The Global Catalogue of Microorganisms (GCM) 10K type strain sequencing project: providing services to taxonomists for standard genome sequencing and annotation.</title>
        <authorList>
            <consortium name="The Broad Institute Genomics Platform"/>
            <consortium name="The Broad Institute Genome Sequencing Center for Infectious Disease"/>
            <person name="Wu L."/>
            <person name="Ma J."/>
        </authorList>
    </citation>
    <scope>NUCLEOTIDE SEQUENCE [LARGE SCALE GENOMIC DNA]</scope>
    <source>
        <strain evidence="6">NBRC 109019</strain>
    </source>
</reference>
<dbReference type="InterPro" id="IPR011051">
    <property type="entry name" value="RmlC_Cupin_sf"/>
</dbReference>
<sequence length="479" mass="50728">MTGAPTPLAVLPTEIPGLLVVEHPVHGDARGWFAEHWQREKMTALGLPDFGPVQQNVSCNAAVGTTRGFHAEPWDKYVGVTTGRAFGAWVDLRGGAGHGRVVTRELRPGVTVFVPRGVANAFQTLEPDTAYTYLVNDHWSPGAVYSAVDLADPALGVAWPVPLEQAVLSDKDRSNPWLADAVPVPPRTTLVLGGTGQLGRALRAAIDQTAVDAGGPGAPVRFPTRADLDLGDAESIAGYDWSDVGTIVNAAAYTAVDAAEGEGRADAWAVNAAAVAALAEIAIRRRIALVHVSTDYVFDGRSAPHREDAPIGPLGVYGASKAAGELAAQVVPQHYLVRTSWVVGDGPNFVRTMRRLADDGASPAVVADQTGRLTFADELARAILHLLETRPPYGTYHVSNGGPVTSWFDVAREVFTLVGADPELITATTSAEYAASAVAAGRTYAPRPARSEFDLGRIRRTGFEPEAALTALRRYLRSG</sequence>
<dbReference type="Gene3D" id="2.60.120.10">
    <property type="entry name" value="Jelly Rolls"/>
    <property type="match status" value="1"/>
</dbReference>
<comment type="similarity">
    <text evidence="2 3">Belongs to the dTDP-4-dehydrorhamnose reductase family.</text>
</comment>
<dbReference type="InterPro" id="IPR000888">
    <property type="entry name" value="RmlC-like"/>
</dbReference>
<evidence type="ECO:0000256" key="3">
    <source>
        <dbReference type="RuleBase" id="RU364082"/>
    </source>
</evidence>
<gene>
    <name evidence="5" type="ORF">GCM10025870_09660</name>
</gene>
<dbReference type="InterPro" id="IPR036291">
    <property type="entry name" value="NAD(P)-bd_dom_sf"/>
</dbReference>
<evidence type="ECO:0000256" key="2">
    <source>
        <dbReference type="ARBA" id="ARBA00010944"/>
    </source>
</evidence>
<accession>A0ABN6Y9M0</accession>
<dbReference type="Pfam" id="PF04321">
    <property type="entry name" value="RmlD_sub_bind"/>
    <property type="match status" value="1"/>
</dbReference>
<comment type="similarity">
    <text evidence="1">Belongs to the dTDP-4-dehydrorhamnose 3,5-epimerase family.</text>
</comment>
<comment type="pathway">
    <text evidence="3">Carbohydrate biosynthesis; dTDP-L-rhamnose biosynthesis.</text>
</comment>
<dbReference type="PANTHER" id="PTHR10491">
    <property type="entry name" value="DTDP-4-DEHYDRORHAMNOSE REDUCTASE"/>
    <property type="match status" value="1"/>
</dbReference>
<evidence type="ECO:0000256" key="1">
    <source>
        <dbReference type="ARBA" id="ARBA00010154"/>
    </source>
</evidence>
<proteinExistence type="inferred from homology"/>
<dbReference type="Gene3D" id="3.90.25.10">
    <property type="entry name" value="UDP-galactose 4-epimerase, domain 1"/>
    <property type="match status" value="1"/>
</dbReference>
<dbReference type="Proteomes" id="UP001321477">
    <property type="component" value="Chromosome"/>
</dbReference>
<keyword evidence="3" id="KW-0560">Oxidoreductase</keyword>
<dbReference type="Gene3D" id="3.40.50.720">
    <property type="entry name" value="NAD(P)-binding Rossmann-like Domain"/>
    <property type="match status" value="1"/>
</dbReference>
<comment type="function">
    <text evidence="3">Catalyzes the reduction of dTDP-6-deoxy-L-lyxo-4-hexulose to yield dTDP-L-rhamnose.</text>
</comment>
<dbReference type="InterPro" id="IPR029903">
    <property type="entry name" value="RmlD-like-bd"/>
</dbReference>
<evidence type="ECO:0000313" key="5">
    <source>
        <dbReference type="EMBL" id="BDZ53893.1"/>
    </source>
</evidence>
<dbReference type="RefSeq" id="WP_234661119.1">
    <property type="nucleotide sequence ID" value="NZ_AP027734.1"/>
</dbReference>